<keyword evidence="1 2" id="KW-0663">Pyridoxal phosphate</keyword>
<dbReference type="Gene3D" id="3.20.20.10">
    <property type="entry name" value="Alanine racemase"/>
    <property type="match status" value="1"/>
</dbReference>
<keyword evidence="9" id="KW-1185">Reference proteome</keyword>
<dbReference type="InterPro" id="IPR001608">
    <property type="entry name" value="Ala_racemase_N"/>
</dbReference>
<organism evidence="6 8">
    <name type="scientific">Commensalibacter communis</name>
    <dbReference type="NCBI Taxonomy" id="2972786"/>
    <lineage>
        <taxon>Bacteria</taxon>
        <taxon>Pseudomonadati</taxon>
        <taxon>Pseudomonadota</taxon>
        <taxon>Alphaproteobacteria</taxon>
        <taxon>Acetobacterales</taxon>
        <taxon>Acetobacteraceae</taxon>
    </lineage>
</organism>
<name>A0A9W4TNG6_9PROT</name>
<evidence type="ECO:0000313" key="6">
    <source>
        <dbReference type="EMBL" id="CAI3957526.1"/>
    </source>
</evidence>
<dbReference type="RefSeq" id="WP_271790634.1">
    <property type="nucleotide sequence ID" value="NZ_CAMXCJ010000004.1"/>
</dbReference>
<proteinExistence type="inferred from homology"/>
<comment type="cofactor">
    <cofactor evidence="3">
        <name>pyridoxal 5'-phosphate</name>
        <dbReference type="ChEBI" id="CHEBI:597326"/>
    </cofactor>
</comment>
<evidence type="ECO:0000256" key="1">
    <source>
        <dbReference type="ARBA" id="ARBA00022898"/>
    </source>
</evidence>
<dbReference type="Pfam" id="PF01168">
    <property type="entry name" value="Ala_racemase_N"/>
    <property type="match status" value="1"/>
</dbReference>
<comment type="similarity">
    <text evidence="2 4">Belongs to the pyridoxal phosphate-binding protein YggS/PROSC family.</text>
</comment>
<dbReference type="PANTHER" id="PTHR10146">
    <property type="entry name" value="PROLINE SYNTHETASE CO-TRANSCRIBED BACTERIAL HOMOLOG PROTEIN"/>
    <property type="match status" value="1"/>
</dbReference>
<dbReference type="PIRSF" id="PIRSF004848">
    <property type="entry name" value="YBL036c_PLPDEIII"/>
    <property type="match status" value="1"/>
</dbReference>
<dbReference type="SUPFAM" id="SSF51419">
    <property type="entry name" value="PLP-binding barrel"/>
    <property type="match status" value="1"/>
</dbReference>
<dbReference type="CDD" id="cd00635">
    <property type="entry name" value="PLPDE_III_YBL036c_like"/>
    <property type="match status" value="1"/>
</dbReference>
<protein>
    <recommendedName>
        <fullName evidence="2">Pyridoxal phosphate homeostasis protein</fullName>
        <shortName evidence="2">PLP homeostasis protein</shortName>
    </recommendedName>
</protein>
<dbReference type="NCBIfam" id="TIGR00044">
    <property type="entry name" value="YggS family pyridoxal phosphate-dependent enzyme"/>
    <property type="match status" value="1"/>
</dbReference>
<dbReference type="GO" id="GO:0030170">
    <property type="term" value="F:pyridoxal phosphate binding"/>
    <property type="evidence" value="ECO:0007669"/>
    <property type="project" value="UniProtKB-UniRule"/>
</dbReference>
<dbReference type="EMBL" id="CAMXCS010000010">
    <property type="protein sequence ID" value="CAI3959566.1"/>
    <property type="molecule type" value="Genomic_DNA"/>
</dbReference>
<accession>A0A9W4TNG6</accession>
<dbReference type="InterPro" id="IPR029066">
    <property type="entry name" value="PLP-binding_barrel"/>
</dbReference>
<gene>
    <name evidence="7" type="ORF">R53529_LOCUS2215</name>
    <name evidence="6" type="ORF">R53530_LOCUS2212</name>
</gene>
<evidence type="ECO:0000256" key="2">
    <source>
        <dbReference type="HAMAP-Rule" id="MF_02087"/>
    </source>
</evidence>
<feature type="modified residue" description="N6-(pyridoxal phosphate)lysine" evidence="2 3">
    <location>
        <position position="38"/>
    </location>
</feature>
<evidence type="ECO:0000313" key="8">
    <source>
        <dbReference type="Proteomes" id="UP001154255"/>
    </source>
</evidence>
<evidence type="ECO:0000256" key="4">
    <source>
        <dbReference type="RuleBase" id="RU004514"/>
    </source>
</evidence>
<dbReference type="AlphaFoldDB" id="A0A9W4TNG6"/>
<evidence type="ECO:0000256" key="3">
    <source>
        <dbReference type="PIRSR" id="PIRSR004848-1"/>
    </source>
</evidence>
<comment type="caution">
    <text evidence="6">The sequence shown here is derived from an EMBL/GenBank/DDBJ whole genome shotgun (WGS) entry which is preliminary data.</text>
</comment>
<reference evidence="6" key="1">
    <citation type="submission" date="2022-10" db="EMBL/GenBank/DDBJ databases">
        <authorList>
            <person name="Botero Cardona J."/>
        </authorList>
    </citation>
    <scope>NUCLEOTIDE SEQUENCE</scope>
    <source>
        <strain evidence="6">LMG 31819</strain>
        <strain evidence="7">R-53529</strain>
    </source>
</reference>
<dbReference type="EMBL" id="CAMXCM010000010">
    <property type="protein sequence ID" value="CAI3957526.1"/>
    <property type="molecule type" value="Genomic_DNA"/>
</dbReference>
<dbReference type="FunFam" id="3.20.20.10:FF:000018">
    <property type="entry name" value="Pyridoxal phosphate homeostasis protein"/>
    <property type="match status" value="1"/>
</dbReference>
<dbReference type="Proteomes" id="UP001154259">
    <property type="component" value="Unassembled WGS sequence"/>
</dbReference>
<feature type="domain" description="Alanine racemase N-terminal" evidence="5">
    <location>
        <begin position="9"/>
        <end position="223"/>
    </location>
</feature>
<evidence type="ECO:0000259" key="5">
    <source>
        <dbReference type="Pfam" id="PF01168"/>
    </source>
</evidence>
<sequence>MNDINIQQNLDKIIQNIEQAALRCGRQPNDIQLVAVSKFNPITAIQSVIDHHHFTFGENRIQEAKEKFTPLIEAHPNIQLHIIGAIQTNKILDAVKIANVIETIDRVALLNPLQKAIDKTGRCPNLFIQINIGQEPQKAGILPSEANEFIELCLKQFGCKIQGVMGIPPVGHHPVPYFQQLAKFAHHYDLPEISMGMSADFEDAITCGATLVRVGSAIFGDRPVKI</sequence>
<dbReference type="InterPro" id="IPR011078">
    <property type="entry name" value="PyrdxlP_homeostasis"/>
</dbReference>
<evidence type="ECO:0000313" key="9">
    <source>
        <dbReference type="Proteomes" id="UP001154259"/>
    </source>
</evidence>
<comment type="function">
    <text evidence="2">Pyridoxal 5'-phosphate (PLP)-binding protein, which is involved in PLP homeostasis.</text>
</comment>
<dbReference type="HAMAP" id="MF_02087">
    <property type="entry name" value="PLP_homeostasis"/>
    <property type="match status" value="1"/>
</dbReference>
<dbReference type="Proteomes" id="UP001154255">
    <property type="component" value="Unassembled WGS sequence"/>
</dbReference>
<evidence type="ECO:0000313" key="7">
    <source>
        <dbReference type="EMBL" id="CAI3959566.1"/>
    </source>
</evidence>
<dbReference type="PANTHER" id="PTHR10146:SF14">
    <property type="entry name" value="PYRIDOXAL PHOSPHATE HOMEOSTASIS PROTEIN"/>
    <property type="match status" value="1"/>
</dbReference>